<feature type="compositionally biased region" description="Basic and acidic residues" evidence="1">
    <location>
        <begin position="244"/>
        <end position="262"/>
    </location>
</feature>
<proteinExistence type="predicted"/>
<protein>
    <submittedName>
        <fullName evidence="2">Uncharacterized protein</fullName>
    </submittedName>
</protein>
<evidence type="ECO:0000313" key="3">
    <source>
        <dbReference type="Proteomes" id="UP000012065"/>
    </source>
</evidence>
<comment type="caution">
    <text evidence="2">The sequence shown here is derived from an EMBL/GenBank/DDBJ whole genome shotgun (WGS) entry which is preliminary data.</text>
</comment>
<evidence type="ECO:0000313" key="2">
    <source>
        <dbReference type="EMBL" id="CCO28996.1"/>
    </source>
</evidence>
<accession>M5BPI9</accession>
<feature type="region of interest" description="Disordered" evidence="1">
    <location>
        <begin position="243"/>
        <end position="262"/>
    </location>
</feature>
<reference evidence="2 3" key="1">
    <citation type="journal article" date="2013" name="J. Biotechnol.">
        <title>Establishment and interpretation of the genome sequence of the phytopathogenic fungus Rhizoctonia solani AG1-IB isolate 7/3/14.</title>
        <authorList>
            <person name="Wibberg D.W."/>
            <person name="Jelonek L.J."/>
            <person name="Rupp O.R."/>
            <person name="Hennig M.H."/>
            <person name="Eikmeyer F.E."/>
            <person name="Goesmann A.G."/>
            <person name="Hartmann A.H."/>
            <person name="Borriss R.B."/>
            <person name="Grosch R.G."/>
            <person name="Puehler A.P."/>
            <person name="Schlueter A.S."/>
        </authorList>
    </citation>
    <scope>NUCLEOTIDE SEQUENCE [LARGE SCALE GENOMIC DNA]</scope>
    <source>
        <strain evidence="3">AG1-IB / isolate 7/3/14</strain>
    </source>
</reference>
<dbReference type="Proteomes" id="UP000012065">
    <property type="component" value="Unassembled WGS sequence"/>
</dbReference>
<dbReference type="AlphaFoldDB" id="M5BPI9"/>
<gene>
    <name evidence="2" type="ORF">BN14_02998</name>
</gene>
<dbReference type="HOGENOM" id="CLU_960259_0_0_1"/>
<evidence type="ECO:0000256" key="1">
    <source>
        <dbReference type="SAM" id="MobiDB-lite"/>
    </source>
</evidence>
<dbReference type="EMBL" id="CAOJ01004060">
    <property type="protein sequence ID" value="CCO28996.1"/>
    <property type="molecule type" value="Genomic_DNA"/>
</dbReference>
<sequence length="262" mass="29092">MRKASRLAQERGLVIITSTSRHNSGLGSSPSPTLSSYINLDTPFVALAPMDGSCLALAQQLDSNGYPTRALYYLHQRLLQLALRQEFYPTQFWYSRSHHIDLLHSLSPEYEEMMVSNDSLEEDVFREVNLPLEDDATLHNLCATLFSEEYIAPPTPPAGGTPCSTPPKFVGSLPAIHSEYACRAARVLTSQSGDPMEIYDQISEGIDSEADLVYGDAWYGGYPCDKSGKRMSLLEEMNIAASKALKETRQAPREGEESVKRH</sequence>
<name>M5BPI9_THACB</name>
<organism evidence="2 3">
    <name type="scientific">Thanatephorus cucumeris (strain AG1-IB / isolate 7/3/14)</name>
    <name type="common">Lettuce bottom rot fungus</name>
    <name type="synonym">Rhizoctonia solani</name>
    <dbReference type="NCBI Taxonomy" id="1108050"/>
    <lineage>
        <taxon>Eukaryota</taxon>
        <taxon>Fungi</taxon>
        <taxon>Dikarya</taxon>
        <taxon>Basidiomycota</taxon>
        <taxon>Agaricomycotina</taxon>
        <taxon>Agaricomycetes</taxon>
        <taxon>Cantharellales</taxon>
        <taxon>Ceratobasidiaceae</taxon>
        <taxon>Rhizoctonia</taxon>
        <taxon>Rhizoctonia solani AG-1</taxon>
    </lineage>
</organism>